<protein>
    <submittedName>
        <fullName evidence="2">Uncharacterized protein</fullName>
    </submittedName>
</protein>
<evidence type="ECO:0000313" key="2">
    <source>
        <dbReference type="EMBL" id="RDW75441.1"/>
    </source>
</evidence>
<dbReference type="EMBL" id="PDLM01000006">
    <property type="protein sequence ID" value="RDW75441.1"/>
    <property type="molecule type" value="Genomic_DNA"/>
</dbReference>
<comment type="caution">
    <text evidence="2">The sequence shown here is derived from an EMBL/GenBank/DDBJ whole genome shotgun (WGS) entry which is preliminary data.</text>
</comment>
<accession>A0A3D8RNQ4</accession>
<feature type="region of interest" description="Disordered" evidence="1">
    <location>
        <begin position="59"/>
        <end position="118"/>
    </location>
</feature>
<proteinExistence type="predicted"/>
<keyword evidence="3" id="KW-1185">Reference proteome</keyword>
<evidence type="ECO:0000256" key="1">
    <source>
        <dbReference type="SAM" id="MobiDB-lite"/>
    </source>
</evidence>
<evidence type="ECO:0000313" key="3">
    <source>
        <dbReference type="Proteomes" id="UP000256645"/>
    </source>
</evidence>
<dbReference type="OrthoDB" id="1919336at2759"/>
<reference evidence="2 3" key="1">
    <citation type="journal article" date="2018" name="IMA Fungus">
        <title>IMA Genome-F 9: Draft genome sequence of Annulohypoxylon stygium, Aspergillus mulundensis, Berkeleyomyces basicola (syn. Thielaviopsis basicola), Ceratocystis smalleyi, two Cercospora beticola strains, Coleophoma cylindrospora, Fusarium fracticaudum, Phialophora cf. hyalina, and Morchella septimelata.</title>
        <authorList>
            <person name="Wingfield B.D."/>
            <person name="Bills G.F."/>
            <person name="Dong Y."/>
            <person name="Huang W."/>
            <person name="Nel W.J."/>
            <person name="Swalarsk-Parry B.S."/>
            <person name="Vaghefi N."/>
            <person name="Wilken P.M."/>
            <person name="An Z."/>
            <person name="de Beer Z.W."/>
            <person name="De Vos L."/>
            <person name="Chen L."/>
            <person name="Duong T.A."/>
            <person name="Gao Y."/>
            <person name="Hammerbacher A."/>
            <person name="Kikkert J.R."/>
            <person name="Li Y."/>
            <person name="Li H."/>
            <person name="Li K."/>
            <person name="Li Q."/>
            <person name="Liu X."/>
            <person name="Ma X."/>
            <person name="Naidoo K."/>
            <person name="Pethybridge S.J."/>
            <person name="Sun J."/>
            <person name="Steenkamp E.T."/>
            <person name="van der Nest M.A."/>
            <person name="van Wyk S."/>
            <person name="Wingfield M.J."/>
            <person name="Xiong C."/>
            <person name="Yue Q."/>
            <person name="Zhang X."/>
        </authorList>
    </citation>
    <scope>NUCLEOTIDE SEQUENCE [LARGE SCALE GENOMIC DNA]</scope>
    <source>
        <strain evidence="2 3">BP6252</strain>
    </source>
</reference>
<dbReference type="AlphaFoldDB" id="A0A3D8RNQ4"/>
<dbReference type="Proteomes" id="UP000256645">
    <property type="component" value="Unassembled WGS sequence"/>
</dbReference>
<name>A0A3D8RNQ4_9HELO</name>
<gene>
    <name evidence="2" type="ORF">BP6252_06583</name>
</gene>
<dbReference type="Pfam" id="PF11951">
    <property type="entry name" value="Fungal_trans_2"/>
    <property type="match status" value="1"/>
</dbReference>
<sequence>MSQLLDFGIQWDKNTKPFPTPPVLPEELLLYPMAENPQAAQYSKPPAYTRLNDVQKCNHPGLLPSRSHVNRGHRNALNPKCNRKPKPSQSYPDPLAIDPKHESAKSTSFQTLEPLRPPPSNGSIIHNNEEHHLIGATTNILNMLICPTADSSCRDFSAVIRISIHEPWIKDAMLAFTSSVMSPHSPNLRNQAPQLYQLAIMGLRNNFTDVKDKSKLQMLMVSASFLGLLETLCSAEPHRPMVHFAATAKLLSLLKLKSPWNMSSSSHTLYRIMVEDTVYNLAVLSLFYEDLDTLAGNVCWEDLESFFPLKVSPDGTQSHTSHYSTSPFLGGRRDLYYLMFNLIRFSRQQKTPTEKAQKIRLFREKLRVIEDGIKSYYDDDVPPQVAQLYGNKYKLHVLSLRIIIAKVEDPTRCSSSPEIQDLVNESLVLMMMNDLKETANPAICWPLTILAFAVETEENFNLIKRTANSIKESFDKGHGDRLMRAINLVGRHRKNGSIFCPKRLGVPCIVDHDGLGLLLRQHGPFKST</sequence>
<organism evidence="2 3">
    <name type="scientific">Coleophoma cylindrospora</name>
    <dbReference type="NCBI Taxonomy" id="1849047"/>
    <lineage>
        <taxon>Eukaryota</taxon>
        <taxon>Fungi</taxon>
        <taxon>Dikarya</taxon>
        <taxon>Ascomycota</taxon>
        <taxon>Pezizomycotina</taxon>
        <taxon>Leotiomycetes</taxon>
        <taxon>Helotiales</taxon>
        <taxon>Dermateaceae</taxon>
        <taxon>Coleophoma</taxon>
    </lineage>
</organism>
<dbReference type="InterPro" id="IPR021858">
    <property type="entry name" value="Fun_TF"/>
</dbReference>